<dbReference type="VEuPathDB" id="AmoebaDB:ACA1_248660"/>
<dbReference type="GeneID" id="14918593"/>
<dbReference type="InterPro" id="IPR036047">
    <property type="entry name" value="F-box-like_dom_sf"/>
</dbReference>
<dbReference type="OrthoDB" id="2585512at2759"/>
<feature type="region of interest" description="Disordered" evidence="1">
    <location>
        <begin position="117"/>
        <end position="140"/>
    </location>
</feature>
<evidence type="ECO:0000259" key="2">
    <source>
        <dbReference type="SMART" id="SM00256"/>
    </source>
</evidence>
<feature type="domain" description="F-box" evidence="2">
    <location>
        <begin position="23"/>
        <end position="64"/>
    </location>
</feature>
<dbReference type="RefSeq" id="XP_004339864.1">
    <property type="nucleotide sequence ID" value="XM_004339816.1"/>
</dbReference>
<dbReference type="Proteomes" id="UP000011083">
    <property type="component" value="Unassembled WGS sequence"/>
</dbReference>
<dbReference type="Pfam" id="PF00646">
    <property type="entry name" value="F-box"/>
    <property type="match status" value="1"/>
</dbReference>
<dbReference type="AlphaFoldDB" id="L8H0E5"/>
<protein>
    <submittedName>
        <fullName evidence="3">F-box domain containing protein</fullName>
    </submittedName>
</protein>
<dbReference type="PANTHER" id="PTHR13318">
    <property type="entry name" value="PARTNER OF PAIRED, ISOFORM B-RELATED"/>
    <property type="match status" value="1"/>
</dbReference>
<evidence type="ECO:0000313" key="3">
    <source>
        <dbReference type="EMBL" id="ELR17851.1"/>
    </source>
</evidence>
<dbReference type="Pfam" id="PF25372">
    <property type="entry name" value="DUF7885"/>
    <property type="match status" value="2"/>
</dbReference>
<keyword evidence="4" id="KW-1185">Reference proteome</keyword>
<organism evidence="3 4">
    <name type="scientific">Acanthamoeba castellanii (strain ATCC 30010 / Neff)</name>
    <dbReference type="NCBI Taxonomy" id="1257118"/>
    <lineage>
        <taxon>Eukaryota</taxon>
        <taxon>Amoebozoa</taxon>
        <taxon>Discosea</taxon>
        <taxon>Longamoebia</taxon>
        <taxon>Centramoebida</taxon>
        <taxon>Acanthamoebidae</taxon>
        <taxon>Acanthamoeba</taxon>
    </lineage>
</organism>
<dbReference type="InterPro" id="IPR006553">
    <property type="entry name" value="Leu-rich_rpt_Cys-con_subtyp"/>
</dbReference>
<dbReference type="SMART" id="SM00256">
    <property type="entry name" value="FBOX"/>
    <property type="match status" value="1"/>
</dbReference>
<feature type="region of interest" description="Disordered" evidence="1">
    <location>
        <begin position="254"/>
        <end position="280"/>
    </location>
</feature>
<dbReference type="InterPro" id="IPR001810">
    <property type="entry name" value="F-box_dom"/>
</dbReference>
<evidence type="ECO:0000313" key="4">
    <source>
        <dbReference type="Proteomes" id="UP000011083"/>
    </source>
</evidence>
<dbReference type="SUPFAM" id="SSF52047">
    <property type="entry name" value="RNI-like"/>
    <property type="match status" value="1"/>
</dbReference>
<dbReference type="SMART" id="SM00367">
    <property type="entry name" value="LRR_CC"/>
    <property type="match status" value="6"/>
</dbReference>
<evidence type="ECO:0000256" key="1">
    <source>
        <dbReference type="SAM" id="MobiDB-lite"/>
    </source>
</evidence>
<name>L8H0E5_ACACF</name>
<dbReference type="GO" id="GO:0019005">
    <property type="term" value="C:SCF ubiquitin ligase complex"/>
    <property type="evidence" value="ECO:0007669"/>
    <property type="project" value="TreeGrafter"/>
</dbReference>
<dbReference type="Gene3D" id="3.80.10.10">
    <property type="entry name" value="Ribonuclease Inhibitor"/>
    <property type="match status" value="3"/>
</dbReference>
<gene>
    <name evidence="3" type="ORF">ACA1_248660</name>
</gene>
<dbReference type="EMBL" id="KB007971">
    <property type="protein sequence ID" value="ELR17851.1"/>
    <property type="molecule type" value="Genomic_DNA"/>
</dbReference>
<dbReference type="InterPro" id="IPR057207">
    <property type="entry name" value="FBXL15_LRR"/>
</dbReference>
<sequence>MNSMRDCEEGGSCGDEGTIWASLPPELWCEILQWVGTKDGLTVASLVCRRWRLLFMSRGLLRFHFICPALLLHQRSSSSSSTGAGHDAASKQLEQSFRALLLKFRRECSALASISFSPNHSSSFSSPSSSSSSPAPASSMGNPWVTDDLLRTCFGGDDGGFRSLTELDLTNCRLVSAASLGCLPPSLLRLNLRGCRNIVAHAHAPSASASPLFTASPEALGLPPLVAEYPARDADAPSMVILDFSSVPSSLHAAAPTTAEAESVDDGGSDGRRRQRPGLPPGLQVLSFAYCWRLSDAMLAPDHLPTASLRHLSLRDCKSLTETGMYHLSALTGLEVLDLSNCTRAVTDAVLASVLPALSRLRELNLSQCKEVSAEGLRHLPQRSLIALDLVFCKKLRPDALDFMPPGLRHLNLAYCFFLKNKGGAALAFPPALRRLNLTGCELLTDGALRDVAAAVPRLRHLNLAECYRISDVGLSYLSGCGRLESLDISYCSAISDVGVLSLLPASLHTLTLRSLFENNLFKDGSVQSTTAEGVGLKGVQKITHSITAEAIEALGQRINVVVTSRASAQKADYQLTQDV</sequence>
<dbReference type="SUPFAM" id="SSF81383">
    <property type="entry name" value="F-box domain"/>
    <property type="match status" value="1"/>
</dbReference>
<dbReference type="GO" id="GO:0031146">
    <property type="term" value="P:SCF-dependent proteasomal ubiquitin-dependent protein catabolic process"/>
    <property type="evidence" value="ECO:0007669"/>
    <property type="project" value="TreeGrafter"/>
</dbReference>
<dbReference type="STRING" id="1257118.L8H0E5"/>
<feature type="compositionally biased region" description="Low complexity" evidence="1">
    <location>
        <begin position="117"/>
        <end position="139"/>
    </location>
</feature>
<reference evidence="3 4" key="1">
    <citation type="journal article" date="2013" name="Genome Biol.">
        <title>Genome of Acanthamoeba castellanii highlights extensive lateral gene transfer and early evolution of tyrosine kinase signaling.</title>
        <authorList>
            <person name="Clarke M."/>
            <person name="Lohan A.J."/>
            <person name="Liu B."/>
            <person name="Lagkouvardos I."/>
            <person name="Roy S."/>
            <person name="Zafar N."/>
            <person name="Bertelli C."/>
            <person name="Schilde C."/>
            <person name="Kianianmomeni A."/>
            <person name="Burglin T.R."/>
            <person name="Frech C."/>
            <person name="Turcotte B."/>
            <person name="Kopec K.O."/>
            <person name="Synnott J.M."/>
            <person name="Choo C."/>
            <person name="Paponov I."/>
            <person name="Finkler A."/>
            <person name="Soon Heng Tan C."/>
            <person name="Hutchins A.P."/>
            <person name="Weinmeier T."/>
            <person name="Rattei T."/>
            <person name="Chu J.S."/>
            <person name="Gimenez G."/>
            <person name="Irimia M."/>
            <person name="Rigden D.J."/>
            <person name="Fitzpatrick D.A."/>
            <person name="Lorenzo-Morales J."/>
            <person name="Bateman A."/>
            <person name="Chiu C.H."/>
            <person name="Tang P."/>
            <person name="Hegemann P."/>
            <person name="Fromm H."/>
            <person name="Raoult D."/>
            <person name="Greub G."/>
            <person name="Miranda-Saavedra D."/>
            <person name="Chen N."/>
            <person name="Nash P."/>
            <person name="Ginger M.L."/>
            <person name="Horn M."/>
            <person name="Schaap P."/>
            <person name="Caler L."/>
            <person name="Loftus B."/>
        </authorList>
    </citation>
    <scope>NUCLEOTIDE SEQUENCE [LARGE SCALE GENOMIC DNA]</scope>
    <source>
        <strain evidence="3 4">Neff</strain>
    </source>
</reference>
<accession>L8H0E5</accession>
<proteinExistence type="predicted"/>
<dbReference type="InterPro" id="IPR032675">
    <property type="entry name" value="LRR_dom_sf"/>
</dbReference>
<dbReference type="KEGG" id="acan:ACA1_248660"/>